<protein>
    <submittedName>
        <fullName evidence="7">Decaprenyl-phosphate phosphoribosyltransferase</fullName>
    </submittedName>
</protein>
<sequence>MSYLSLLRPNQWLKNLMLLFPPFLGGQLLNPGVLRAGIVPIASFCLASSSTYILNDIMDRQHDALHPRKKYRPLAAGKVPLSAAFVLAAVLCAAGLWLASRVSGTFFLILVAYLAISVSYSLKLKQLPLVDLFCIASGFLLRLEAGGEAFRIVISDWLFLSVFLLAVFLATGKRLGEKQSLGEEAGGHRKSLLSYPDGFLPGAMYMTGGAVLVTYTQYVIVRHTMIYTVPLCCFGLMRFIMRVQSGQGGDPTESLLKDVPLFIVGLLWAVMVGWGLYSG</sequence>
<dbReference type="PANTHER" id="PTHR42723:SF1">
    <property type="entry name" value="CHLOROPHYLL SYNTHASE, CHLOROPLASTIC"/>
    <property type="match status" value="1"/>
</dbReference>
<keyword evidence="3 6" id="KW-0812">Transmembrane</keyword>
<reference evidence="8" key="1">
    <citation type="submission" date="2020-06" db="EMBL/GenBank/DDBJ databases">
        <title>Draft genomic sequence of Geomonas sp. Red330.</title>
        <authorList>
            <person name="Itoh H."/>
            <person name="Zhenxing X."/>
            <person name="Ushijima N."/>
            <person name="Masuda Y."/>
            <person name="Shiratori Y."/>
            <person name="Senoo K."/>
        </authorList>
    </citation>
    <scope>NUCLEOTIDE SEQUENCE [LARGE SCALE GENOMIC DNA]</scope>
    <source>
        <strain evidence="8">Red330</strain>
    </source>
</reference>
<keyword evidence="2" id="KW-1003">Cell membrane</keyword>
<comment type="subcellular location">
    <subcellularLocation>
        <location evidence="1">Membrane</location>
        <topology evidence="1">Multi-pass membrane protein</topology>
    </subcellularLocation>
</comment>
<keyword evidence="8" id="KW-1185">Reference proteome</keyword>
<dbReference type="EMBL" id="BLXX01000001">
    <property type="protein sequence ID" value="GFO57950.1"/>
    <property type="molecule type" value="Genomic_DNA"/>
</dbReference>
<proteinExistence type="predicted"/>
<dbReference type="CDD" id="cd13963">
    <property type="entry name" value="PT_UbiA_2"/>
    <property type="match status" value="1"/>
</dbReference>
<keyword evidence="7" id="KW-0808">Transferase</keyword>
<gene>
    <name evidence="7" type="primary">xapE</name>
    <name evidence="7" type="ORF">GMST_02750</name>
</gene>
<evidence type="ECO:0000313" key="8">
    <source>
        <dbReference type="Proteomes" id="UP000556026"/>
    </source>
</evidence>
<dbReference type="GO" id="GO:0016765">
    <property type="term" value="F:transferase activity, transferring alkyl or aryl (other than methyl) groups"/>
    <property type="evidence" value="ECO:0007669"/>
    <property type="project" value="InterPro"/>
</dbReference>
<comment type="caution">
    <text evidence="7">The sequence shown here is derived from an EMBL/GenBank/DDBJ whole genome shotgun (WGS) entry which is preliminary data.</text>
</comment>
<keyword evidence="5 6" id="KW-0472">Membrane</keyword>
<dbReference type="Gene3D" id="1.10.357.140">
    <property type="entry name" value="UbiA prenyltransferase"/>
    <property type="match status" value="1"/>
</dbReference>
<keyword evidence="4 6" id="KW-1133">Transmembrane helix</keyword>
<organism evidence="7 8">
    <name type="scientific">Geomonas silvestris</name>
    <dbReference type="NCBI Taxonomy" id="2740184"/>
    <lineage>
        <taxon>Bacteria</taxon>
        <taxon>Pseudomonadati</taxon>
        <taxon>Thermodesulfobacteriota</taxon>
        <taxon>Desulfuromonadia</taxon>
        <taxon>Geobacterales</taxon>
        <taxon>Geobacteraceae</taxon>
        <taxon>Geomonas</taxon>
    </lineage>
</organism>
<dbReference type="GO" id="GO:0016020">
    <property type="term" value="C:membrane"/>
    <property type="evidence" value="ECO:0007669"/>
    <property type="project" value="UniProtKB-SubCell"/>
</dbReference>
<dbReference type="PANTHER" id="PTHR42723">
    <property type="entry name" value="CHLOROPHYLL SYNTHASE"/>
    <property type="match status" value="1"/>
</dbReference>
<feature type="transmembrane region" description="Helical" evidence="6">
    <location>
        <begin position="104"/>
        <end position="122"/>
    </location>
</feature>
<dbReference type="InterPro" id="IPR000537">
    <property type="entry name" value="UbiA_prenyltransferase"/>
</dbReference>
<evidence type="ECO:0000256" key="1">
    <source>
        <dbReference type="ARBA" id="ARBA00004141"/>
    </source>
</evidence>
<dbReference type="GO" id="GO:0016757">
    <property type="term" value="F:glycosyltransferase activity"/>
    <property type="evidence" value="ECO:0007669"/>
    <property type="project" value="UniProtKB-KW"/>
</dbReference>
<name>A0A6V8MD70_9BACT</name>
<dbReference type="InterPro" id="IPR044878">
    <property type="entry name" value="UbiA_sf"/>
</dbReference>
<feature type="transmembrane region" description="Helical" evidence="6">
    <location>
        <begin position="198"/>
        <end position="218"/>
    </location>
</feature>
<accession>A0A6V8MD70</accession>
<evidence type="ECO:0000256" key="3">
    <source>
        <dbReference type="ARBA" id="ARBA00022692"/>
    </source>
</evidence>
<dbReference type="Proteomes" id="UP000556026">
    <property type="component" value="Unassembled WGS sequence"/>
</dbReference>
<feature type="transmembrane region" description="Helical" evidence="6">
    <location>
        <begin position="224"/>
        <end position="243"/>
    </location>
</feature>
<feature type="transmembrane region" description="Helical" evidence="6">
    <location>
        <begin position="75"/>
        <end position="98"/>
    </location>
</feature>
<keyword evidence="7" id="KW-0328">Glycosyltransferase</keyword>
<evidence type="ECO:0000256" key="4">
    <source>
        <dbReference type="ARBA" id="ARBA00022989"/>
    </source>
</evidence>
<dbReference type="Pfam" id="PF01040">
    <property type="entry name" value="UbiA"/>
    <property type="match status" value="1"/>
</dbReference>
<dbReference type="InterPro" id="IPR050475">
    <property type="entry name" value="Prenyltransferase_related"/>
</dbReference>
<dbReference type="AlphaFoldDB" id="A0A6V8MD70"/>
<evidence type="ECO:0000313" key="7">
    <source>
        <dbReference type="EMBL" id="GFO57950.1"/>
    </source>
</evidence>
<dbReference type="NCBIfam" id="NF008978">
    <property type="entry name" value="PRK12324.1-4"/>
    <property type="match status" value="1"/>
</dbReference>
<dbReference type="RefSeq" id="WP_183352804.1">
    <property type="nucleotide sequence ID" value="NZ_BLXX01000001.1"/>
</dbReference>
<evidence type="ECO:0000256" key="2">
    <source>
        <dbReference type="ARBA" id="ARBA00022475"/>
    </source>
</evidence>
<feature type="transmembrane region" description="Helical" evidence="6">
    <location>
        <begin position="36"/>
        <end position="54"/>
    </location>
</feature>
<feature type="transmembrane region" description="Helical" evidence="6">
    <location>
        <begin position="255"/>
        <end position="277"/>
    </location>
</feature>
<evidence type="ECO:0000256" key="5">
    <source>
        <dbReference type="ARBA" id="ARBA00023136"/>
    </source>
</evidence>
<evidence type="ECO:0000256" key="6">
    <source>
        <dbReference type="SAM" id="Phobius"/>
    </source>
</evidence>
<feature type="transmembrane region" description="Helical" evidence="6">
    <location>
        <begin position="149"/>
        <end position="170"/>
    </location>
</feature>